<keyword evidence="1" id="KW-0732">Signal</keyword>
<feature type="signal peptide" evidence="1">
    <location>
        <begin position="1"/>
        <end position="16"/>
    </location>
</feature>
<dbReference type="GO" id="GO:0005615">
    <property type="term" value="C:extracellular space"/>
    <property type="evidence" value="ECO:0007669"/>
    <property type="project" value="TreeGrafter"/>
</dbReference>
<protein>
    <submittedName>
        <fullName evidence="2">Nose resistant to fluoxetine protein 5</fullName>
    </submittedName>
</protein>
<dbReference type="OrthoDB" id="5913927at2759"/>
<keyword evidence="3" id="KW-1185">Reference proteome</keyword>
<organism evidence="2 3">
    <name type="scientific">Trichinella nelsoni</name>
    <dbReference type="NCBI Taxonomy" id="6336"/>
    <lineage>
        <taxon>Eukaryota</taxon>
        <taxon>Metazoa</taxon>
        <taxon>Ecdysozoa</taxon>
        <taxon>Nematoda</taxon>
        <taxon>Enoplea</taxon>
        <taxon>Dorylaimia</taxon>
        <taxon>Trichinellida</taxon>
        <taxon>Trichinellidae</taxon>
        <taxon>Trichinella</taxon>
    </lineage>
</organism>
<dbReference type="Gene3D" id="3.15.20.10">
    <property type="entry name" value="Bactericidal permeability-increasing protein, domain 2"/>
    <property type="match status" value="1"/>
</dbReference>
<sequence>MTFAIVWTFTIAWALALDPVDELQASIVVQLSQKLLNSLGQMLAELIQITLLNLRFPDLETEKMNITNVTFTKLDWLNVQLILKQSKGINALLEMGVGELNGLYEFDLGLFSSQGRVRLLLVNLTMNAMLTKITPTTLTIGSCSSRLKDVRLFFSDKSWYGSLLNSARFAIEAVMVANFGKLACDIAINATHYTRTYFDNTNAAIASDMLKSTCGNSAPAESWHNVWKMSGNVSNRFKLHVHLSDIGVHFGHHGLLIPFQVEVSYAGETVSTNRGRPIRISSDRQMVNVYASEQIVNAFFEHIHRHQLDKYEITINSKILPSSLRTPFTLLCWGCELLMLANFERPPDYIITADGSVLDLMVSIQLRLSNILKRDKLLEARSNIRVGVKYSLDQSMRLQAEITLQQVNVRILKMPVKRVFGPMLQQFLENQVRGNLWNLMLNQYKQFADLNQIQLKPYCEMEFQNASLMTVDNAVLLSTDIVFDHSTWVAKLKRLFNI</sequence>
<dbReference type="PANTHER" id="PTHR10504">
    <property type="entry name" value="BACTERICIDAL PERMEABILITY-INCREASING BPI PROTEIN-RELATED"/>
    <property type="match status" value="1"/>
</dbReference>
<name>A0A0V0RNK8_9BILA</name>
<reference evidence="2 3" key="1">
    <citation type="submission" date="2015-01" db="EMBL/GenBank/DDBJ databases">
        <title>Evolution of Trichinella species and genotypes.</title>
        <authorList>
            <person name="Korhonen P.K."/>
            <person name="Edoardo P."/>
            <person name="Giuseppe L.R."/>
            <person name="Gasser R.B."/>
        </authorList>
    </citation>
    <scope>NUCLEOTIDE SEQUENCE [LARGE SCALE GENOMIC DNA]</scope>
    <source>
        <strain evidence="2">ISS37</strain>
    </source>
</reference>
<dbReference type="STRING" id="6336.A0A0V0RNK8"/>
<evidence type="ECO:0000256" key="1">
    <source>
        <dbReference type="SAM" id="SignalP"/>
    </source>
</evidence>
<proteinExistence type="predicted"/>
<comment type="caution">
    <text evidence="2">The sequence shown here is derived from an EMBL/GenBank/DDBJ whole genome shotgun (WGS) entry which is preliminary data.</text>
</comment>
<dbReference type="AlphaFoldDB" id="A0A0V0RNK8"/>
<dbReference type="Proteomes" id="UP000054630">
    <property type="component" value="Unassembled WGS sequence"/>
</dbReference>
<dbReference type="InterPro" id="IPR032942">
    <property type="entry name" value="BPI/LBP/Plunc"/>
</dbReference>
<accession>A0A0V0RNK8</accession>
<dbReference type="GO" id="GO:0008289">
    <property type="term" value="F:lipid binding"/>
    <property type="evidence" value="ECO:0007669"/>
    <property type="project" value="InterPro"/>
</dbReference>
<dbReference type="EMBL" id="JYDL01000116">
    <property type="protein sequence ID" value="KRX16034.1"/>
    <property type="molecule type" value="Genomic_DNA"/>
</dbReference>
<evidence type="ECO:0000313" key="2">
    <source>
        <dbReference type="EMBL" id="KRX16034.1"/>
    </source>
</evidence>
<feature type="chain" id="PRO_5006868076" evidence="1">
    <location>
        <begin position="17"/>
        <end position="498"/>
    </location>
</feature>
<gene>
    <name evidence="2" type="primary">nrf-5</name>
    <name evidence="2" type="ORF">T07_9296</name>
</gene>
<dbReference type="Gene3D" id="3.15.10.10">
    <property type="entry name" value="Bactericidal permeability-increasing protein, domain 1"/>
    <property type="match status" value="1"/>
</dbReference>
<dbReference type="SUPFAM" id="SSF55394">
    <property type="entry name" value="Bactericidal permeability-increasing protein, BPI"/>
    <property type="match status" value="2"/>
</dbReference>
<evidence type="ECO:0000313" key="3">
    <source>
        <dbReference type="Proteomes" id="UP000054630"/>
    </source>
</evidence>
<dbReference type="InterPro" id="IPR017943">
    <property type="entry name" value="Bactericidal_perm-incr_a/b_dom"/>
</dbReference>
<dbReference type="PANTHER" id="PTHR10504:SF136">
    <property type="entry name" value="NOSE RESISTANT TO FLUOXETINE PROTEIN 5"/>
    <property type="match status" value="1"/>
</dbReference>